<sequence>MIGLGPCGLNTGILNNKGVVDEIKMAIGQYITYNKNGQVDPTILWDMVKAIMRGRCIVCWCSP</sequence>
<protein>
    <submittedName>
        <fullName evidence="1">Uncharacterized protein</fullName>
    </submittedName>
</protein>
<reference evidence="1" key="1">
    <citation type="submission" date="2021-04" db="EMBL/GenBank/DDBJ databases">
        <authorList>
            <consortium name="Wellcome Sanger Institute Data Sharing"/>
        </authorList>
    </citation>
    <scope>NUCLEOTIDE SEQUENCE [LARGE SCALE GENOMIC DNA]</scope>
</reference>
<proteinExistence type="predicted"/>
<dbReference type="Ensembl" id="ENSENLT00000027688.1">
    <property type="protein sequence ID" value="ENSENLP00000026862.1"/>
    <property type="gene ID" value="ENSENLG00000012081.1"/>
</dbReference>
<organism evidence="1 2">
    <name type="scientific">Echeneis naucrates</name>
    <name type="common">Live sharksucker</name>
    <dbReference type="NCBI Taxonomy" id="173247"/>
    <lineage>
        <taxon>Eukaryota</taxon>
        <taxon>Metazoa</taxon>
        <taxon>Chordata</taxon>
        <taxon>Craniata</taxon>
        <taxon>Vertebrata</taxon>
        <taxon>Euteleostomi</taxon>
        <taxon>Actinopterygii</taxon>
        <taxon>Neopterygii</taxon>
        <taxon>Teleostei</taxon>
        <taxon>Neoteleostei</taxon>
        <taxon>Acanthomorphata</taxon>
        <taxon>Carangaria</taxon>
        <taxon>Carangiformes</taxon>
        <taxon>Echeneidae</taxon>
        <taxon>Echeneis</taxon>
    </lineage>
</organism>
<dbReference type="AlphaFoldDB" id="A0A665V6H6"/>
<dbReference type="Proteomes" id="UP000472264">
    <property type="component" value="Chromosome 8"/>
</dbReference>
<name>A0A665V6H6_ECHNA</name>
<evidence type="ECO:0000313" key="1">
    <source>
        <dbReference type="Ensembl" id="ENSENLP00000026862.1"/>
    </source>
</evidence>
<evidence type="ECO:0000313" key="2">
    <source>
        <dbReference type="Proteomes" id="UP000472264"/>
    </source>
</evidence>
<reference evidence="1" key="3">
    <citation type="submission" date="2025-09" db="UniProtKB">
        <authorList>
            <consortium name="Ensembl"/>
        </authorList>
    </citation>
    <scope>IDENTIFICATION</scope>
</reference>
<accession>A0A665V6H6</accession>
<dbReference type="InParanoid" id="A0A665V6H6"/>
<keyword evidence="2" id="KW-1185">Reference proteome</keyword>
<reference evidence="1" key="2">
    <citation type="submission" date="2025-08" db="UniProtKB">
        <authorList>
            <consortium name="Ensembl"/>
        </authorList>
    </citation>
    <scope>IDENTIFICATION</scope>
</reference>